<name>A0A7X2ZDX4_9BACL</name>
<dbReference type="InterPro" id="IPR012187">
    <property type="entry name" value="Disulphide_bond_form_BdbC"/>
</dbReference>
<feature type="transmembrane region" description="Helical" evidence="12">
    <location>
        <begin position="115"/>
        <end position="139"/>
    </location>
</feature>
<dbReference type="GO" id="GO:0006457">
    <property type="term" value="P:protein folding"/>
    <property type="evidence" value="ECO:0007669"/>
    <property type="project" value="InterPro"/>
</dbReference>
<protein>
    <submittedName>
        <fullName evidence="13">Disulfide bond formation protein B</fullName>
    </submittedName>
</protein>
<comment type="caution">
    <text evidence="13">The sequence shown here is derived from an EMBL/GenBank/DDBJ whole genome shotgun (WGS) entry which is preliminary data.</text>
</comment>
<feature type="transmembrane region" description="Helical" evidence="12">
    <location>
        <begin position="12"/>
        <end position="33"/>
    </location>
</feature>
<dbReference type="GO" id="GO:0015035">
    <property type="term" value="F:protein-disulfide reductase activity"/>
    <property type="evidence" value="ECO:0007669"/>
    <property type="project" value="InterPro"/>
</dbReference>
<evidence type="ECO:0000256" key="11">
    <source>
        <dbReference type="ARBA" id="ARBA00023284"/>
    </source>
</evidence>
<keyword evidence="6 12" id="KW-1133">Transmembrane helix</keyword>
<keyword evidence="8 12" id="KW-0472">Membrane</keyword>
<keyword evidence="9" id="KW-1015">Disulfide bond</keyword>
<evidence type="ECO:0000313" key="14">
    <source>
        <dbReference type="Proteomes" id="UP000450917"/>
    </source>
</evidence>
<evidence type="ECO:0000256" key="6">
    <source>
        <dbReference type="ARBA" id="ARBA00022989"/>
    </source>
</evidence>
<reference evidence="13 14" key="1">
    <citation type="submission" date="2019-11" db="EMBL/GenBank/DDBJ databases">
        <title>Draft genome sequences of five Paenibacillus species of dairy origin.</title>
        <authorList>
            <person name="Olajide A.M."/>
            <person name="Chen S."/>
            <person name="Lapointe G."/>
        </authorList>
    </citation>
    <scope>NUCLEOTIDE SEQUENCE [LARGE SCALE GENOMIC DNA]</scope>
    <source>
        <strain evidence="13 14">2CS3</strain>
    </source>
</reference>
<dbReference type="SUPFAM" id="SSF158442">
    <property type="entry name" value="DsbB-like"/>
    <property type="match status" value="1"/>
</dbReference>
<keyword evidence="4 12" id="KW-0812">Transmembrane</keyword>
<keyword evidence="7" id="KW-0560">Oxidoreductase</keyword>
<dbReference type="AlphaFoldDB" id="A0A7X2ZDX4"/>
<dbReference type="NCBIfam" id="NF002849">
    <property type="entry name" value="PRK03113.1"/>
    <property type="match status" value="1"/>
</dbReference>
<evidence type="ECO:0000256" key="2">
    <source>
        <dbReference type="ARBA" id="ARBA00007602"/>
    </source>
</evidence>
<keyword evidence="5" id="KW-0249">Electron transport</keyword>
<keyword evidence="11" id="KW-0676">Redox-active center</keyword>
<evidence type="ECO:0000256" key="10">
    <source>
        <dbReference type="ARBA" id="ARBA00023186"/>
    </source>
</evidence>
<evidence type="ECO:0000256" key="5">
    <source>
        <dbReference type="ARBA" id="ARBA00022982"/>
    </source>
</evidence>
<feature type="transmembrane region" description="Helical" evidence="12">
    <location>
        <begin position="72"/>
        <end position="90"/>
    </location>
</feature>
<dbReference type="Pfam" id="PF02600">
    <property type="entry name" value="DsbB"/>
    <property type="match status" value="1"/>
</dbReference>
<evidence type="ECO:0000256" key="4">
    <source>
        <dbReference type="ARBA" id="ARBA00022692"/>
    </source>
</evidence>
<keyword evidence="3" id="KW-0813">Transport</keyword>
<dbReference type="InterPro" id="IPR003752">
    <property type="entry name" value="DiS_bond_form_DsbB/BdbC"/>
</dbReference>
<dbReference type="GO" id="GO:0016020">
    <property type="term" value="C:membrane"/>
    <property type="evidence" value="ECO:0007669"/>
    <property type="project" value="UniProtKB-SubCell"/>
</dbReference>
<evidence type="ECO:0000256" key="3">
    <source>
        <dbReference type="ARBA" id="ARBA00022448"/>
    </source>
</evidence>
<evidence type="ECO:0000256" key="1">
    <source>
        <dbReference type="ARBA" id="ARBA00004141"/>
    </source>
</evidence>
<keyword evidence="10" id="KW-0143">Chaperone</keyword>
<gene>
    <name evidence="13" type="ORF">GNP93_20610</name>
</gene>
<dbReference type="PANTHER" id="PTHR43469">
    <property type="entry name" value="DISULFIDE FORMATION PROTEIN-RELATED"/>
    <property type="match status" value="1"/>
</dbReference>
<sequence>MMETGKPSFIQNYLIYFAWIVSVVATSGSLYFSEVLGFIPCDLCWYQRIFMYPLSVILGIAAYYNEKSLKKYVLPLSIIGGSISLYHYMLQKIPGFVEIKPCTQGVPCNVDYIDWLGFITIPFLALTAFLLIIMCMLLLKPSNSQNNEN</sequence>
<dbReference type="PIRSF" id="PIRSF036659">
    <property type="entry name" value="BdbC"/>
    <property type="match status" value="1"/>
</dbReference>
<dbReference type="PANTHER" id="PTHR43469:SF1">
    <property type="entry name" value="SPBETA PROPHAGE-DERIVED DISULFIDE BOND FORMATION PROTEIN B"/>
    <property type="match status" value="1"/>
</dbReference>
<dbReference type="Proteomes" id="UP000450917">
    <property type="component" value="Unassembled WGS sequence"/>
</dbReference>
<dbReference type="EMBL" id="WNZX01000020">
    <property type="protein sequence ID" value="MUG73038.1"/>
    <property type="molecule type" value="Genomic_DNA"/>
</dbReference>
<dbReference type="Gene3D" id="1.20.1550.10">
    <property type="entry name" value="DsbB-like"/>
    <property type="match status" value="1"/>
</dbReference>
<evidence type="ECO:0000256" key="9">
    <source>
        <dbReference type="ARBA" id="ARBA00023157"/>
    </source>
</evidence>
<dbReference type="RefSeq" id="WP_141336064.1">
    <property type="nucleotide sequence ID" value="NZ_JBDLZV010000001.1"/>
</dbReference>
<evidence type="ECO:0000256" key="12">
    <source>
        <dbReference type="SAM" id="Phobius"/>
    </source>
</evidence>
<evidence type="ECO:0000256" key="7">
    <source>
        <dbReference type="ARBA" id="ARBA00023002"/>
    </source>
</evidence>
<dbReference type="InterPro" id="IPR023380">
    <property type="entry name" value="DsbB-like_sf"/>
</dbReference>
<feature type="transmembrane region" description="Helical" evidence="12">
    <location>
        <begin position="45"/>
        <end position="65"/>
    </location>
</feature>
<evidence type="ECO:0000256" key="8">
    <source>
        <dbReference type="ARBA" id="ARBA00023136"/>
    </source>
</evidence>
<accession>A0A7X2ZDX4</accession>
<keyword evidence="14" id="KW-1185">Reference proteome</keyword>
<dbReference type="HAMAP" id="MF_00287">
    <property type="entry name" value="BdbC"/>
    <property type="match status" value="1"/>
</dbReference>
<proteinExistence type="inferred from homology"/>
<organism evidence="13 14">
    <name type="scientific">Paenibacillus validus</name>
    <dbReference type="NCBI Taxonomy" id="44253"/>
    <lineage>
        <taxon>Bacteria</taxon>
        <taxon>Bacillati</taxon>
        <taxon>Bacillota</taxon>
        <taxon>Bacilli</taxon>
        <taxon>Bacillales</taxon>
        <taxon>Paenibacillaceae</taxon>
        <taxon>Paenibacillus</taxon>
    </lineage>
</organism>
<evidence type="ECO:0000313" key="13">
    <source>
        <dbReference type="EMBL" id="MUG73038.1"/>
    </source>
</evidence>
<comment type="subcellular location">
    <subcellularLocation>
        <location evidence="1">Membrane</location>
        <topology evidence="1">Multi-pass membrane protein</topology>
    </subcellularLocation>
</comment>
<comment type="similarity">
    <text evidence="2">Belongs to the DsbB family. BdbC subfamily.</text>
</comment>